<reference evidence="2 3" key="1">
    <citation type="submission" date="2019-02" db="EMBL/GenBank/DDBJ databases">
        <title>Ureibacillus thermophilus.</title>
        <authorList>
            <person name="Sunny J.S."/>
            <person name="Natarajan A."/>
            <person name="Saleena L.M."/>
        </authorList>
    </citation>
    <scope>NUCLEOTIDE SEQUENCE [LARGE SCALE GENOMIC DNA]</scope>
    <source>
        <strain evidence="2 3">LM102</strain>
    </source>
</reference>
<dbReference type="AlphaFoldDB" id="A0A4P6UNC5"/>
<evidence type="ECO:0000313" key="2">
    <source>
        <dbReference type="EMBL" id="QBK24493.1"/>
    </source>
</evidence>
<dbReference type="GO" id="GO:0006310">
    <property type="term" value="P:DNA recombination"/>
    <property type="evidence" value="ECO:0007669"/>
    <property type="project" value="UniProtKB-KW"/>
</dbReference>
<gene>
    <name evidence="2" type="ORF">DKZ56_00315</name>
</gene>
<name>A0A4P6UNC5_9BACL</name>
<accession>A0A4P6UNC5</accession>
<evidence type="ECO:0000313" key="3">
    <source>
        <dbReference type="Proteomes" id="UP000291151"/>
    </source>
</evidence>
<dbReference type="Gene3D" id="1.10.443.10">
    <property type="entry name" value="Intergrase catalytic core"/>
    <property type="match status" value="1"/>
</dbReference>
<keyword evidence="3" id="KW-1185">Reference proteome</keyword>
<dbReference type="RefSeq" id="WP_208650772.1">
    <property type="nucleotide sequence ID" value="NZ_CP036528.1"/>
</dbReference>
<dbReference type="InterPro" id="IPR011010">
    <property type="entry name" value="DNA_brk_join_enz"/>
</dbReference>
<proteinExistence type="predicted"/>
<keyword evidence="1" id="KW-0233">DNA recombination</keyword>
<dbReference type="GO" id="GO:0015074">
    <property type="term" value="P:DNA integration"/>
    <property type="evidence" value="ECO:0007669"/>
    <property type="project" value="InterPro"/>
</dbReference>
<sequence>MMEQLKRYKIWCKEILLKHGKKIKDHSIVFISNDAEMIYHSYINDAIKRVIKKTGIKEITHATILINRNENVSAIAKRLGNTKKLSST</sequence>
<dbReference type="SUPFAM" id="SSF56349">
    <property type="entry name" value="DNA breaking-rejoining enzymes"/>
    <property type="match status" value="1"/>
</dbReference>
<organism evidence="2 3">
    <name type="scientific">Ureibacillus thermophilus</name>
    <dbReference type="NCBI Taxonomy" id="367743"/>
    <lineage>
        <taxon>Bacteria</taxon>
        <taxon>Bacillati</taxon>
        <taxon>Bacillota</taxon>
        <taxon>Bacilli</taxon>
        <taxon>Bacillales</taxon>
        <taxon>Caryophanaceae</taxon>
        <taxon>Ureibacillus</taxon>
    </lineage>
</organism>
<evidence type="ECO:0000256" key="1">
    <source>
        <dbReference type="ARBA" id="ARBA00023172"/>
    </source>
</evidence>
<dbReference type="EMBL" id="CP036528">
    <property type="protein sequence ID" value="QBK24493.1"/>
    <property type="molecule type" value="Genomic_DNA"/>
</dbReference>
<dbReference type="InterPro" id="IPR013762">
    <property type="entry name" value="Integrase-like_cat_sf"/>
</dbReference>
<dbReference type="GO" id="GO:0003677">
    <property type="term" value="F:DNA binding"/>
    <property type="evidence" value="ECO:0007669"/>
    <property type="project" value="InterPro"/>
</dbReference>
<protein>
    <submittedName>
        <fullName evidence="2">Uncharacterized protein</fullName>
    </submittedName>
</protein>
<dbReference type="KEGG" id="uth:DKZ56_00315"/>
<dbReference type="Proteomes" id="UP000291151">
    <property type="component" value="Chromosome"/>
</dbReference>